<gene>
    <name evidence="1" type="ORF">E2C01_013917</name>
</gene>
<dbReference type="EMBL" id="VSRR010000929">
    <property type="protein sequence ID" value="MPC20951.1"/>
    <property type="molecule type" value="Genomic_DNA"/>
</dbReference>
<keyword evidence="2" id="KW-1185">Reference proteome</keyword>
<reference evidence="1 2" key="1">
    <citation type="submission" date="2019-05" db="EMBL/GenBank/DDBJ databases">
        <title>Another draft genome of Portunus trituberculatus and its Hox gene families provides insights of decapod evolution.</title>
        <authorList>
            <person name="Jeong J.-H."/>
            <person name="Song I."/>
            <person name="Kim S."/>
            <person name="Choi T."/>
            <person name="Kim D."/>
            <person name="Ryu S."/>
            <person name="Kim W."/>
        </authorList>
    </citation>
    <scope>NUCLEOTIDE SEQUENCE [LARGE SCALE GENOMIC DNA]</scope>
    <source>
        <tissue evidence="1">Muscle</tissue>
    </source>
</reference>
<dbReference type="Proteomes" id="UP000324222">
    <property type="component" value="Unassembled WGS sequence"/>
</dbReference>
<evidence type="ECO:0000313" key="1">
    <source>
        <dbReference type="EMBL" id="MPC20951.1"/>
    </source>
</evidence>
<comment type="caution">
    <text evidence="1">The sequence shown here is derived from an EMBL/GenBank/DDBJ whole genome shotgun (WGS) entry which is preliminary data.</text>
</comment>
<dbReference type="AlphaFoldDB" id="A0A5B7DHH2"/>
<name>A0A5B7DHH2_PORTR</name>
<proteinExistence type="predicted"/>
<accession>A0A5B7DHH2</accession>
<protein>
    <submittedName>
        <fullName evidence="1">Uncharacterized protein</fullName>
    </submittedName>
</protein>
<evidence type="ECO:0000313" key="2">
    <source>
        <dbReference type="Proteomes" id="UP000324222"/>
    </source>
</evidence>
<sequence length="122" mass="13359">MLILRTLSDWTNPLLQSPKTIQTQKTEFLAPVHQEGATGGQGSQALQVIGQVETESAKWVRLLLFLEVTRRLRGWLTAREAGTALQARQGQGGCVPGTVGIWDSDISSLQDTRGRFLAICAR</sequence>
<organism evidence="1 2">
    <name type="scientific">Portunus trituberculatus</name>
    <name type="common">Swimming crab</name>
    <name type="synonym">Neptunus trituberculatus</name>
    <dbReference type="NCBI Taxonomy" id="210409"/>
    <lineage>
        <taxon>Eukaryota</taxon>
        <taxon>Metazoa</taxon>
        <taxon>Ecdysozoa</taxon>
        <taxon>Arthropoda</taxon>
        <taxon>Crustacea</taxon>
        <taxon>Multicrustacea</taxon>
        <taxon>Malacostraca</taxon>
        <taxon>Eumalacostraca</taxon>
        <taxon>Eucarida</taxon>
        <taxon>Decapoda</taxon>
        <taxon>Pleocyemata</taxon>
        <taxon>Brachyura</taxon>
        <taxon>Eubrachyura</taxon>
        <taxon>Portunoidea</taxon>
        <taxon>Portunidae</taxon>
        <taxon>Portuninae</taxon>
        <taxon>Portunus</taxon>
    </lineage>
</organism>